<dbReference type="InterPro" id="IPR024079">
    <property type="entry name" value="MetalloPept_cat_dom_sf"/>
</dbReference>
<evidence type="ECO:0000313" key="2">
    <source>
        <dbReference type="RefSeq" id="XP_033456338.1"/>
    </source>
</evidence>
<dbReference type="RefSeq" id="XP_033456338.1">
    <property type="nucleotide sequence ID" value="XM_033608562.1"/>
</dbReference>
<dbReference type="GO" id="GO:0008237">
    <property type="term" value="F:metallopeptidase activity"/>
    <property type="evidence" value="ECO:0007669"/>
    <property type="project" value="InterPro"/>
</dbReference>
<evidence type="ECO:0000313" key="1">
    <source>
        <dbReference type="Proteomes" id="UP000504637"/>
    </source>
</evidence>
<protein>
    <recommendedName>
        <fullName evidence="3">Lysine-specific metallo-endopeptidase domain-containing protein</fullName>
    </recommendedName>
</protein>
<accession>A0A6J3LXD9</accession>
<dbReference type="Gene3D" id="3.40.390.10">
    <property type="entry name" value="Collagenase (Catalytic Domain)"/>
    <property type="match status" value="1"/>
</dbReference>
<gene>
    <name evidence="2" type="ORF">K489DRAFT_434610</name>
</gene>
<reference evidence="2" key="1">
    <citation type="submission" date="2020-01" db="EMBL/GenBank/DDBJ databases">
        <authorList>
            <consortium name="DOE Joint Genome Institute"/>
            <person name="Haridas S."/>
            <person name="Albert R."/>
            <person name="Binder M."/>
            <person name="Bloem J."/>
            <person name="Labutti K."/>
            <person name="Salamov A."/>
            <person name="Andreopoulos B."/>
            <person name="Baker S.E."/>
            <person name="Barry K."/>
            <person name="Bills G."/>
            <person name="Bluhm B.H."/>
            <person name="Cannon C."/>
            <person name="Castanera R."/>
            <person name="Culley D.E."/>
            <person name="Daum C."/>
            <person name="Ezra D."/>
            <person name="Gonzalez J.B."/>
            <person name="Henrissat B."/>
            <person name="Kuo A."/>
            <person name="Liang C."/>
            <person name="Lipzen A."/>
            <person name="Lutzoni F."/>
            <person name="Magnuson J."/>
            <person name="Mondo S."/>
            <person name="Nolan M."/>
            <person name="Ohm R."/>
            <person name="Pangilinan J."/>
            <person name="Park H.-J."/>
            <person name="Ramirez L."/>
            <person name="Alfaro M."/>
            <person name="Sun H."/>
            <person name="Tritt A."/>
            <person name="Yoshinaga Y."/>
            <person name="Zwiers L.-H."/>
            <person name="Turgeon B.G."/>
            <person name="Goodwin S.B."/>
            <person name="Spatafora J.W."/>
            <person name="Crous P.W."/>
            <person name="Grigoriev I.V."/>
        </authorList>
    </citation>
    <scope>NUCLEOTIDE SEQUENCE</scope>
    <source>
        <strain evidence="2">CBS 342.82</strain>
    </source>
</reference>
<evidence type="ECO:0008006" key="3">
    <source>
        <dbReference type="Google" id="ProtNLM"/>
    </source>
</evidence>
<sequence length="421" mass="47035">MPTLFSELSNRGSNLTCDIPNRPNANSPLKLARMLFVNDVTLLALLLLPLALASSLKHGRILPLAASLASNKTLQHRTGARDLFSIGDSNTVGGCSGQIDVIDRWVEEVRALHAAVEDAYHNYQGEDKRGIRMLWKSYVGVRFIDDGEVPQSETYWSLIGARIARMSQFLDGNGIVTGTSGSPPWLFCDGTYATLAPWDQPVRDKDGNFVYQDEEPITLLKAFPDDFNSGRLAYYVPQLKGYDFHPFGIGNTGIICEDNPRRGGSTTRAEQAVPKLGLGVTYNQFDRHVFLCPRAFAGVGTHTAEYLAQLTFGNNYVAKINLSHYITRSATLYHELWHLTDVPTADEGRTSDSHYPLRDIIQTAQSRLASYREQLQQNPETWVYFATAAYMFLNPPRDNKGNTIEPVVFLEGKPIRLSEWL</sequence>
<reference evidence="2" key="3">
    <citation type="submission" date="2025-08" db="UniProtKB">
        <authorList>
            <consortium name="RefSeq"/>
        </authorList>
    </citation>
    <scope>IDENTIFICATION</scope>
    <source>
        <strain evidence="2">CBS 342.82</strain>
    </source>
</reference>
<name>A0A6J3LXD9_9PEZI</name>
<organism evidence="2">
    <name type="scientific">Dissoconium aciculare CBS 342.82</name>
    <dbReference type="NCBI Taxonomy" id="1314786"/>
    <lineage>
        <taxon>Eukaryota</taxon>
        <taxon>Fungi</taxon>
        <taxon>Dikarya</taxon>
        <taxon>Ascomycota</taxon>
        <taxon>Pezizomycotina</taxon>
        <taxon>Dothideomycetes</taxon>
        <taxon>Dothideomycetidae</taxon>
        <taxon>Mycosphaerellales</taxon>
        <taxon>Dissoconiaceae</taxon>
        <taxon>Dissoconium</taxon>
    </lineage>
</organism>
<dbReference type="GeneID" id="54366362"/>
<proteinExistence type="predicted"/>
<dbReference type="OrthoDB" id="4259138at2759"/>
<keyword evidence="1" id="KW-1185">Reference proteome</keyword>
<dbReference type="Proteomes" id="UP000504637">
    <property type="component" value="Unplaced"/>
</dbReference>
<dbReference type="AlphaFoldDB" id="A0A6J3LXD9"/>
<reference evidence="2" key="2">
    <citation type="submission" date="2020-04" db="EMBL/GenBank/DDBJ databases">
        <authorList>
            <consortium name="NCBI Genome Project"/>
        </authorList>
    </citation>
    <scope>NUCLEOTIDE SEQUENCE</scope>
    <source>
        <strain evidence="2">CBS 342.82</strain>
    </source>
</reference>